<keyword evidence="2" id="KW-1185">Reference proteome</keyword>
<dbReference type="AlphaFoldDB" id="D8QG30"/>
<dbReference type="EMBL" id="GL377311">
    <property type="protein sequence ID" value="EFI93525.1"/>
    <property type="molecule type" value="Genomic_DNA"/>
</dbReference>
<gene>
    <name evidence="1" type="ORF">SCHCODRAFT_112823</name>
</gene>
<feature type="non-terminal residue" evidence="1">
    <location>
        <position position="522"/>
    </location>
</feature>
<dbReference type="KEGG" id="scm:SCHCO_02553280"/>
<dbReference type="InParanoid" id="D8QG30"/>
<dbReference type="InterPro" id="IPR032675">
    <property type="entry name" value="LRR_dom_sf"/>
</dbReference>
<dbReference type="HOGENOM" id="CLU_525952_0_0_1"/>
<dbReference type="Proteomes" id="UP000007431">
    <property type="component" value="Unassembled WGS sequence"/>
</dbReference>
<protein>
    <recommendedName>
        <fullName evidence="3">F-box domain-containing protein</fullName>
    </recommendedName>
</protein>
<dbReference type="SUPFAM" id="SSF52047">
    <property type="entry name" value="RNI-like"/>
    <property type="match status" value="1"/>
</dbReference>
<reference evidence="1 2" key="1">
    <citation type="journal article" date="2010" name="Nat. Biotechnol.">
        <title>Genome sequence of the model mushroom Schizophyllum commune.</title>
        <authorList>
            <person name="Ohm R.A."/>
            <person name="de Jong J.F."/>
            <person name="Lugones L.G."/>
            <person name="Aerts A."/>
            <person name="Kothe E."/>
            <person name="Stajich J.E."/>
            <person name="de Vries R.P."/>
            <person name="Record E."/>
            <person name="Levasseur A."/>
            <person name="Baker S.E."/>
            <person name="Bartholomew K.A."/>
            <person name="Coutinho P.M."/>
            <person name="Erdmann S."/>
            <person name="Fowler T.J."/>
            <person name="Gathman A.C."/>
            <person name="Lombard V."/>
            <person name="Henrissat B."/>
            <person name="Knabe N."/>
            <person name="Kuees U."/>
            <person name="Lilly W.W."/>
            <person name="Lindquist E."/>
            <person name="Lucas S."/>
            <person name="Magnuson J.K."/>
            <person name="Piumi F."/>
            <person name="Raudaskoski M."/>
            <person name="Salamov A."/>
            <person name="Schmutz J."/>
            <person name="Schwarze F.W.M.R."/>
            <person name="vanKuyk P.A."/>
            <person name="Horton J.S."/>
            <person name="Grigoriev I.V."/>
            <person name="Woesten H.A.B."/>
        </authorList>
    </citation>
    <scope>NUCLEOTIDE SEQUENCE [LARGE SCALE GENOMIC DNA]</scope>
    <source>
        <strain evidence="2">H4-8 / FGSC 9210</strain>
    </source>
</reference>
<evidence type="ECO:0000313" key="2">
    <source>
        <dbReference type="Proteomes" id="UP000007431"/>
    </source>
</evidence>
<organism evidence="2">
    <name type="scientific">Schizophyllum commune (strain H4-8 / FGSC 9210)</name>
    <name type="common">Split gill fungus</name>
    <dbReference type="NCBI Taxonomy" id="578458"/>
    <lineage>
        <taxon>Eukaryota</taxon>
        <taxon>Fungi</taxon>
        <taxon>Dikarya</taxon>
        <taxon>Basidiomycota</taxon>
        <taxon>Agaricomycotina</taxon>
        <taxon>Agaricomycetes</taxon>
        <taxon>Agaricomycetidae</taxon>
        <taxon>Agaricales</taxon>
        <taxon>Schizophyllaceae</taxon>
        <taxon>Schizophyllum</taxon>
    </lineage>
</organism>
<dbReference type="Gene3D" id="3.80.10.10">
    <property type="entry name" value="Ribonuclease Inhibitor"/>
    <property type="match status" value="1"/>
</dbReference>
<evidence type="ECO:0000313" key="1">
    <source>
        <dbReference type="EMBL" id="EFI93525.1"/>
    </source>
</evidence>
<evidence type="ECO:0008006" key="3">
    <source>
        <dbReference type="Google" id="ProtNLM"/>
    </source>
</evidence>
<name>D8QG30_SCHCM</name>
<accession>D8QG30</accession>
<dbReference type="OrthoDB" id="3543113at2759"/>
<dbReference type="GeneID" id="9596840"/>
<dbReference type="VEuPathDB" id="FungiDB:SCHCODRAFT_02553280"/>
<sequence length="522" mass="59790">MPELVGCICEVIDRRDAYAMALTCRIWHSAALDRIWRDLTFGELMTHLFCLLPSNVYKPPENRYVLSYHPSPWLQHPKPDDYADLYRFSVRIRSLDLQDADLESDTLSVLADHPPPRPLFSRLREVKLPPGALTSKGLPSTSRMQPFNSPLLSQVWVTWKVGVGERPKKVNLDACVAHTKGIRLCLEVYGPKLPVLVGARSDIVRSVSLGCVAIEESDWDILAALPRLQTLELETYPRSPSISRPFRALRELTVSTYQDCKPRVASFLRRCGPLTLSSLEIRVGRDDNEREANPTNSWHKLLQALHDHCSYLDLAVLNVDDCGEMTRVPGTVLELLAPFQALEMVSLENKGGFDLDDAVVVSTVRRWKHLRTLRMVPSVYCVDEDNGDNMCENARYINTCSVYGLLEIVRHCPSLDTLAVTVDFTSYFEPPGWEKGRPRSTKITDLDFWNSKLFDPWKVAQLVVTTFPAVLDPCLRISVLHVRYNEEFSLEWFTWKRWEEVLSICYMVRQAMREDRHERSIT</sequence>
<proteinExistence type="predicted"/>